<feature type="compositionally biased region" description="Polar residues" evidence="1">
    <location>
        <begin position="7"/>
        <end position="25"/>
    </location>
</feature>
<comment type="caution">
    <text evidence="2">The sequence shown here is derived from an EMBL/GenBank/DDBJ whole genome shotgun (WGS) entry which is preliminary data.</text>
</comment>
<reference evidence="2" key="1">
    <citation type="submission" date="2021-03" db="EMBL/GenBank/DDBJ databases">
        <title>Draft genome sequence of rust myrtle Austropuccinia psidii MF-1, a brazilian biotype.</title>
        <authorList>
            <person name="Quecine M.C."/>
            <person name="Pachon D.M.R."/>
            <person name="Bonatelli M.L."/>
            <person name="Correr F.H."/>
            <person name="Franceschini L.M."/>
            <person name="Leite T.F."/>
            <person name="Margarido G.R.A."/>
            <person name="Almeida C.A."/>
            <person name="Ferrarezi J.A."/>
            <person name="Labate C.A."/>
        </authorList>
    </citation>
    <scope>NUCLEOTIDE SEQUENCE</scope>
    <source>
        <strain evidence="2">MF-1</strain>
    </source>
</reference>
<keyword evidence="3" id="KW-1185">Reference proteome</keyword>
<proteinExistence type="predicted"/>
<dbReference type="EMBL" id="AVOT02021345">
    <property type="protein sequence ID" value="MBW0510112.1"/>
    <property type="molecule type" value="Genomic_DNA"/>
</dbReference>
<protein>
    <submittedName>
        <fullName evidence="2">Uncharacterized protein</fullName>
    </submittedName>
</protein>
<evidence type="ECO:0000313" key="2">
    <source>
        <dbReference type="EMBL" id="MBW0510112.1"/>
    </source>
</evidence>
<organism evidence="2 3">
    <name type="scientific">Austropuccinia psidii MF-1</name>
    <dbReference type="NCBI Taxonomy" id="1389203"/>
    <lineage>
        <taxon>Eukaryota</taxon>
        <taxon>Fungi</taxon>
        <taxon>Dikarya</taxon>
        <taxon>Basidiomycota</taxon>
        <taxon>Pucciniomycotina</taxon>
        <taxon>Pucciniomycetes</taxon>
        <taxon>Pucciniales</taxon>
        <taxon>Sphaerophragmiaceae</taxon>
        <taxon>Austropuccinia</taxon>
    </lineage>
</organism>
<evidence type="ECO:0000256" key="1">
    <source>
        <dbReference type="SAM" id="MobiDB-lite"/>
    </source>
</evidence>
<name>A0A9Q3DXS6_9BASI</name>
<accession>A0A9Q3DXS6</accession>
<dbReference type="AlphaFoldDB" id="A0A9Q3DXS6"/>
<evidence type="ECO:0000313" key="3">
    <source>
        <dbReference type="Proteomes" id="UP000765509"/>
    </source>
</evidence>
<sequence>MADLSHQDNNQVLINKAPQSKQRPTFTGEGEYDHVSFFKTIDMLQEDHAIPDELSTARLHSLFEKSAKRCYYGIRQTNGKNTWSWWKNERITK</sequence>
<feature type="region of interest" description="Disordered" evidence="1">
    <location>
        <begin position="1"/>
        <end position="28"/>
    </location>
</feature>
<gene>
    <name evidence="2" type="ORF">O181_049827</name>
</gene>
<dbReference type="Proteomes" id="UP000765509">
    <property type="component" value="Unassembled WGS sequence"/>
</dbReference>